<dbReference type="AlphaFoldDB" id="A0A0E9QF27"/>
<evidence type="ECO:0000313" key="1">
    <source>
        <dbReference type="EMBL" id="JAH15374.1"/>
    </source>
</evidence>
<name>A0A0E9QF27_ANGAN</name>
<reference evidence="1" key="1">
    <citation type="submission" date="2014-11" db="EMBL/GenBank/DDBJ databases">
        <authorList>
            <person name="Amaro Gonzalez C."/>
        </authorList>
    </citation>
    <scope>NUCLEOTIDE SEQUENCE</scope>
</reference>
<organism evidence="1">
    <name type="scientific">Anguilla anguilla</name>
    <name type="common">European freshwater eel</name>
    <name type="synonym">Muraena anguilla</name>
    <dbReference type="NCBI Taxonomy" id="7936"/>
    <lineage>
        <taxon>Eukaryota</taxon>
        <taxon>Metazoa</taxon>
        <taxon>Chordata</taxon>
        <taxon>Craniata</taxon>
        <taxon>Vertebrata</taxon>
        <taxon>Euteleostomi</taxon>
        <taxon>Actinopterygii</taxon>
        <taxon>Neopterygii</taxon>
        <taxon>Teleostei</taxon>
        <taxon>Anguilliformes</taxon>
        <taxon>Anguillidae</taxon>
        <taxon>Anguilla</taxon>
    </lineage>
</organism>
<dbReference type="EMBL" id="GBXM01093203">
    <property type="protein sequence ID" value="JAH15374.1"/>
    <property type="molecule type" value="Transcribed_RNA"/>
</dbReference>
<sequence length="43" mass="4877">MRHIICCYLCRTSKHHLLDLPSLPVCDSRLWLPSAMGNLDGLP</sequence>
<protein>
    <submittedName>
        <fullName evidence="1">Uncharacterized protein</fullName>
    </submittedName>
</protein>
<accession>A0A0E9QF27</accession>
<proteinExistence type="predicted"/>
<reference evidence="1" key="2">
    <citation type="journal article" date="2015" name="Fish Shellfish Immunol.">
        <title>Early steps in the European eel (Anguilla anguilla)-Vibrio vulnificus interaction in the gills: Role of the RtxA13 toxin.</title>
        <authorList>
            <person name="Callol A."/>
            <person name="Pajuelo D."/>
            <person name="Ebbesson L."/>
            <person name="Teles M."/>
            <person name="MacKenzie S."/>
            <person name="Amaro C."/>
        </authorList>
    </citation>
    <scope>NUCLEOTIDE SEQUENCE</scope>
</reference>